<accession>A0A835LXN2</accession>
<reference evidence="1 2" key="1">
    <citation type="submission" date="2020-10" db="EMBL/GenBank/DDBJ databases">
        <title>The Coptis chinensis genome and diversification of protoberbering-type alkaloids.</title>
        <authorList>
            <person name="Wang B."/>
            <person name="Shu S."/>
            <person name="Song C."/>
            <person name="Liu Y."/>
        </authorList>
    </citation>
    <scope>NUCLEOTIDE SEQUENCE [LARGE SCALE GENOMIC DNA]</scope>
    <source>
        <strain evidence="1">HL-2020</strain>
        <tissue evidence="1">Leaf</tissue>
    </source>
</reference>
<proteinExistence type="predicted"/>
<dbReference type="EMBL" id="JADFTS010000004">
    <property type="protein sequence ID" value="KAF9608812.1"/>
    <property type="molecule type" value="Genomic_DNA"/>
</dbReference>
<organism evidence="1 2">
    <name type="scientific">Coptis chinensis</name>
    <dbReference type="NCBI Taxonomy" id="261450"/>
    <lineage>
        <taxon>Eukaryota</taxon>
        <taxon>Viridiplantae</taxon>
        <taxon>Streptophyta</taxon>
        <taxon>Embryophyta</taxon>
        <taxon>Tracheophyta</taxon>
        <taxon>Spermatophyta</taxon>
        <taxon>Magnoliopsida</taxon>
        <taxon>Ranunculales</taxon>
        <taxon>Ranunculaceae</taxon>
        <taxon>Coptidoideae</taxon>
        <taxon>Coptis</taxon>
    </lineage>
</organism>
<evidence type="ECO:0000313" key="2">
    <source>
        <dbReference type="Proteomes" id="UP000631114"/>
    </source>
</evidence>
<comment type="caution">
    <text evidence="1">The sequence shown here is derived from an EMBL/GenBank/DDBJ whole genome shotgun (WGS) entry which is preliminary data.</text>
</comment>
<sequence>MEGEIPVQLLCFVDILIPNETELERLIGMPTRSFVRCQVSFHSFVLILFVFSQNYCDVIAAAANISRVQIKGAIPSMPERKTILDALQSL</sequence>
<dbReference type="Proteomes" id="UP000631114">
    <property type="component" value="Unassembled WGS sequence"/>
</dbReference>
<gene>
    <name evidence="1" type="ORF">IFM89_011850</name>
</gene>
<evidence type="ECO:0000313" key="1">
    <source>
        <dbReference type="EMBL" id="KAF9608812.1"/>
    </source>
</evidence>
<name>A0A835LXN2_9MAGN</name>
<dbReference type="OrthoDB" id="415590at2759"/>
<protein>
    <submittedName>
        <fullName evidence="1">Uncharacterized protein</fullName>
    </submittedName>
</protein>
<dbReference type="AlphaFoldDB" id="A0A835LXN2"/>
<keyword evidence="2" id="KW-1185">Reference proteome</keyword>